<keyword evidence="1" id="KW-0812">Transmembrane</keyword>
<feature type="transmembrane region" description="Helical" evidence="1">
    <location>
        <begin position="23"/>
        <end position="44"/>
    </location>
</feature>
<reference evidence="4 5" key="1">
    <citation type="submission" date="2017-09" db="EMBL/GenBank/DDBJ databases">
        <title>Depth-based differentiation of microbial function through sediment-hosted aquifers and enrichment of novel symbionts in the deep terrestrial subsurface.</title>
        <authorList>
            <person name="Probst A.J."/>
            <person name="Ladd B."/>
            <person name="Jarett J.K."/>
            <person name="Geller-Mcgrath D.E."/>
            <person name="Sieber C.M."/>
            <person name="Emerson J.B."/>
            <person name="Anantharaman K."/>
            <person name="Thomas B.C."/>
            <person name="Malmstrom R."/>
            <person name="Stieglmeier M."/>
            <person name="Klingl A."/>
            <person name="Woyke T."/>
            <person name="Ryan C.M."/>
            <person name="Banfield J.F."/>
        </authorList>
    </citation>
    <scope>NUCLEOTIDE SEQUENCE [LARGE SCALE GENOMIC DNA]</scope>
    <source>
        <strain evidence="4">CG23_combo_of_CG06-09_8_20_14_all_49_15</strain>
    </source>
</reference>
<gene>
    <name evidence="4" type="ORF">COX22_00965</name>
</gene>
<dbReference type="InterPro" id="IPR023158">
    <property type="entry name" value="YerB-like_sf"/>
</dbReference>
<protein>
    <recommendedName>
        <fullName evidence="6">DUF3048 domain-containing protein</fullName>
    </recommendedName>
</protein>
<dbReference type="InterPro" id="IPR035328">
    <property type="entry name" value="DUF3048_C"/>
</dbReference>
<name>A0A2G9ZLL6_9BACT</name>
<sequence length="363" mass="40395">MSQKDSPAKLETSTPGDSRAKLWIWRVFTLLSVLIFSLVAYFGWRFFVSAFEKVPDGFSLSAVIDNHRPENSTPEKNVRRLVDGVYSPAEPGTVLAVVIDNHPDARPARGLSRAGLVWEAPAEGGLTRYLAVYNPAADFAEVGPVRSARPYFLDWAAEFGACFAHCGGSPEALARIAAEQVCDINEFYQGDFFWREKGLSAPHNVMTSAANLRAWLDRNGASETEFFPWLFKDDSPGNATSADLSIPAFEVRWQYEASDNSYLRYLAGTKQSDEDETAIKAKNIAVLFTGQEILDELLRLRIKTVGEGKAIVCQDGQCAQGQWRKPSRTARTRFYNEAGNEFAFNAGQTWIEVLNLKSEVKIE</sequence>
<dbReference type="InterPro" id="IPR021416">
    <property type="entry name" value="DUF3048_N"/>
</dbReference>
<evidence type="ECO:0000313" key="4">
    <source>
        <dbReference type="EMBL" id="PIP34066.1"/>
    </source>
</evidence>
<evidence type="ECO:0000256" key="1">
    <source>
        <dbReference type="SAM" id="Phobius"/>
    </source>
</evidence>
<feature type="domain" description="DUF3048" evidence="3">
    <location>
        <begin position="251"/>
        <end position="351"/>
    </location>
</feature>
<dbReference type="EMBL" id="PCSD01000021">
    <property type="protein sequence ID" value="PIP34066.1"/>
    <property type="molecule type" value="Genomic_DNA"/>
</dbReference>
<comment type="caution">
    <text evidence="4">The sequence shown here is derived from an EMBL/GenBank/DDBJ whole genome shotgun (WGS) entry which is preliminary data.</text>
</comment>
<dbReference type="AlphaFoldDB" id="A0A2G9ZLL6"/>
<keyword evidence="1" id="KW-0472">Membrane</keyword>
<dbReference type="Proteomes" id="UP000230729">
    <property type="component" value="Unassembled WGS sequence"/>
</dbReference>
<dbReference type="Pfam" id="PF11258">
    <property type="entry name" value="DUF3048"/>
    <property type="match status" value="1"/>
</dbReference>
<evidence type="ECO:0000259" key="3">
    <source>
        <dbReference type="Pfam" id="PF17479"/>
    </source>
</evidence>
<dbReference type="Pfam" id="PF17479">
    <property type="entry name" value="DUF3048_C"/>
    <property type="match status" value="1"/>
</dbReference>
<dbReference type="Gene3D" id="3.50.90.10">
    <property type="entry name" value="YerB-like"/>
    <property type="match status" value="1"/>
</dbReference>
<proteinExistence type="predicted"/>
<organism evidence="4 5">
    <name type="scientific">Candidatus Falkowbacteria bacterium CG23_combo_of_CG06-09_8_20_14_all_49_15</name>
    <dbReference type="NCBI Taxonomy" id="1974572"/>
    <lineage>
        <taxon>Bacteria</taxon>
        <taxon>Candidatus Falkowiibacteriota</taxon>
    </lineage>
</organism>
<evidence type="ECO:0000313" key="5">
    <source>
        <dbReference type="Proteomes" id="UP000230729"/>
    </source>
</evidence>
<dbReference type="SUPFAM" id="SSF159774">
    <property type="entry name" value="YerB-like"/>
    <property type="match status" value="1"/>
</dbReference>
<evidence type="ECO:0000259" key="2">
    <source>
        <dbReference type="Pfam" id="PF11258"/>
    </source>
</evidence>
<keyword evidence="1" id="KW-1133">Transmembrane helix</keyword>
<accession>A0A2G9ZLL6</accession>
<evidence type="ECO:0008006" key="6">
    <source>
        <dbReference type="Google" id="ProtNLM"/>
    </source>
</evidence>
<feature type="domain" description="DUF3048" evidence="2">
    <location>
        <begin position="94"/>
        <end position="220"/>
    </location>
</feature>